<dbReference type="GO" id="GO:0050380">
    <property type="term" value="F:undecaprenyl-diphosphatase activity"/>
    <property type="evidence" value="ECO:0007669"/>
    <property type="project" value="UniProtKB-EC"/>
</dbReference>
<dbReference type="AlphaFoldDB" id="A0A846N0R2"/>
<dbReference type="InterPro" id="IPR000326">
    <property type="entry name" value="PAP2/HPO"/>
</dbReference>
<dbReference type="SMART" id="SM00014">
    <property type="entry name" value="acidPPc"/>
    <property type="match status" value="1"/>
</dbReference>
<dbReference type="Gene3D" id="1.20.144.10">
    <property type="entry name" value="Phosphatidic acid phosphatase type 2/haloperoxidase"/>
    <property type="match status" value="2"/>
</dbReference>
<dbReference type="EC" id="3.6.1.27" evidence="3"/>
<feature type="transmembrane region" description="Helical" evidence="1">
    <location>
        <begin position="78"/>
        <end position="100"/>
    </location>
</feature>
<dbReference type="PANTHER" id="PTHR14969:SF13">
    <property type="entry name" value="AT30094P"/>
    <property type="match status" value="1"/>
</dbReference>
<keyword evidence="1" id="KW-0812">Transmembrane</keyword>
<evidence type="ECO:0000256" key="1">
    <source>
        <dbReference type="SAM" id="Phobius"/>
    </source>
</evidence>
<dbReference type="Proteomes" id="UP000570514">
    <property type="component" value="Unassembled WGS sequence"/>
</dbReference>
<sequence>MKFSARHPAAITSRIEIALLLIWIGLAGAVWVFLKLADEVIEGDLDRFDQSILYAFRVAGDPHQAAGPHWLLESMRDITALGGLTLLSFVTVLGVIVLWAHRQRRQAVIFGICVPLAQLSSGLFKDIYERARPSFAIYGDLPTSMSFPSGHSTVATATYFLLAVIVASLEPRRAMKALAFSVAALLALLIGVSRVYLGVHWPSDVLAGWSLGAAWALFAAILLRMSARLR</sequence>
<proteinExistence type="predicted"/>
<keyword evidence="1" id="KW-1133">Transmembrane helix</keyword>
<feature type="transmembrane region" description="Helical" evidence="1">
    <location>
        <begin position="205"/>
        <end position="223"/>
    </location>
</feature>
<keyword evidence="4" id="KW-1185">Reference proteome</keyword>
<accession>A0A846N0R2</accession>
<organism evidence="3 4">
    <name type="scientific">Rhizomicrobium palustre</name>
    <dbReference type="NCBI Taxonomy" id="189966"/>
    <lineage>
        <taxon>Bacteria</taxon>
        <taxon>Pseudomonadati</taxon>
        <taxon>Pseudomonadota</taxon>
        <taxon>Alphaproteobacteria</taxon>
        <taxon>Micropepsales</taxon>
        <taxon>Micropepsaceae</taxon>
        <taxon>Rhizomicrobium</taxon>
    </lineage>
</organism>
<evidence type="ECO:0000313" key="4">
    <source>
        <dbReference type="Proteomes" id="UP000570514"/>
    </source>
</evidence>
<dbReference type="Pfam" id="PF01569">
    <property type="entry name" value="PAP2"/>
    <property type="match status" value="1"/>
</dbReference>
<dbReference type="InterPro" id="IPR036938">
    <property type="entry name" value="PAP2/HPO_sf"/>
</dbReference>
<keyword evidence="3" id="KW-0378">Hydrolase</keyword>
<evidence type="ECO:0000259" key="2">
    <source>
        <dbReference type="SMART" id="SM00014"/>
    </source>
</evidence>
<gene>
    <name evidence="3" type="ORF">FHS83_002075</name>
</gene>
<reference evidence="3 4" key="1">
    <citation type="submission" date="2020-03" db="EMBL/GenBank/DDBJ databases">
        <title>Genomic Encyclopedia of Type Strains, Phase IV (KMG-IV): sequencing the most valuable type-strain genomes for metagenomic binning, comparative biology and taxonomic classification.</title>
        <authorList>
            <person name="Goeker M."/>
        </authorList>
    </citation>
    <scope>NUCLEOTIDE SEQUENCE [LARGE SCALE GENOMIC DNA]</scope>
    <source>
        <strain evidence="3 4">DSM 19867</strain>
    </source>
</reference>
<dbReference type="EMBL" id="JAASRM010000001">
    <property type="protein sequence ID" value="NIK88757.1"/>
    <property type="molecule type" value="Genomic_DNA"/>
</dbReference>
<dbReference type="PANTHER" id="PTHR14969">
    <property type="entry name" value="SPHINGOSINE-1-PHOSPHATE PHOSPHOHYDROLASE"/>
    <property type="match status" value="1"/>
</dbReference>
<comment type="caution">
    <text evidence="3">The sequence shown here is derived from an EMBL/GenBank/DDBJ whole genome shotgun (WGS) entry which is preliminary data.</text>
</comment>
<keyword evidence="1" id="KW-0472">Membrane</keyword>
<feature type="transmembrane region" description="Helical" evidence="1">
    <location>
        <begin position="12"/>
        <end position="34"/>
    </location>
</feature>
<feature type="transmembrane region" description="Helical" evidence="1">
    <location>
        <begin position="145"/>
        <end position="166"/>
    </location>
</feature>
<evidence type="ECO:0000313" key="3">
    <source>
        <dbReference type="EMBL" id="NIK88757.1"/>
    </source>
</evidence>
<feature type="transmembrane region" description="Helical" evidence="1">
    <location>
        <begin position="107"/>
        <end position="125"/>
    </location>
</feature>
<dbReference type="RefSeq" id="WP_167082903.1">
    <property type="nucleotide sequence ID" value="NZ_BAAADC010000001.1"/>
</dbReference>
<name>A0A846N0R2_9PROT</name>
<dbReference type="SUPFAM" id="SSF48317">
    <property type="entry name" value="Acid phosphatase/Vanadium-dependent haloperoxidase"/>
    <property type="match status" value="1"/>
</dbReference>
<dbReference type="CDD" id="cd03392">
    <property type="entry name" value="PAP2_like_2"/>
    <property type="match status" value="1"/>
</dbReference>
<protein>
    <submittedName>
        <fullName evidence="3">Undecaprenyl-diphosphatase</fullName>
        <ecNumber evidence="3">3.6.1.27</ecNumber>
    </submittedName>
</protein>
<feature type="transmembrane region" description="Helical" evidence="1">
    <location>
        <begin position="178"/>
        <end position="199"/>
    </location>
</feature>
<feature type="domain" description="Phosphatidic acid phosphatase type 2/haloperoxidase" evidence="2">
    <location>
        <begin position="110"/>
        <end position="220"/>
    </location>
</feature>